<feature type="domain" description="Peptidase S8/S53" evidence="11">
    <location>
        <begin position="243"/>
        <end position="492"/>
    </location>
</feature>
<feature type="region of interest" description="Disordered" evidence="10">
    <location>
        <begin position="192"/>
        <end position="214"/>
    </location>
</feature>
<dbReference type="EC" id="3.4.21.62" evidence="7"/>
<dbReference type="KEGG" id="bbes:BESB_010210"/>
<dbReference type="PROSITE" id="PS51892">
    <property type="entry name" value="SUBTILASE"/>
    <property type="match status" value="1"/>
</dbReference>
<dbReference type="PRINTS" id="PR00723">
    <property type="entry name" value="SUBTILISIN"/>
</dbReference>
<dbReference type="InterPro" id="IPR023827">
    <property type="entry name" value="Peptidase_S8_Asp-AS"/>
</dbReference>
<comment type="catalytic activity">
    <reaction evidence="6">
        <text>Hydrolysis of proteins with broad specificity for peptide bonds, and a preference for a large uncharged residue in P1. Hydrolyzes peptide amides.</text>
        <dbReference type="EC" id="3.4.21.62"/>
    </reaction>
</comment>
<dbReference type="SUPFAM" id="SSF52743">
    <property type="entry name" value="Subtilisin-like"/>
    <property type="match status" value="1"/>
</dbReference>
<evidence type="ECO:0000313" key="12">
    <source>
        <dbReference type="EMBL" id="PFH38679.1"/>
    </source>
</evidence>
<dbReference type="InterPro" id="IPR034204">
    <property type="entry name" value="PfSUB1-like_cat_dom"/>
</dbReference>
<dbReference type="InterPro" id="IPR051048">
    <property type="entry name" value="Peptidase_S8/S53_subtilisin"/>
</dbReference>
<dbReference type="InterPro" id="IPR023828">
    <property type="entry name" value="Peptidase_S8_Ser-AS"/>
</dbReference>
<evidence type="ECO:0000256" key="5">
    <source>
        <dbReference type="ARBA" id="ARBA00023145"/>
    </source>
</evidence>
<dbReference type="CDD" id="cd07473">
    <property type="entry name" value="Peptidases_S8_Subtilisin_like"/>
    <property type="match status" value="1"/>
</dbReference>
<keyword evidence="5" id="KW-0865">Zymogen</keyword>
<reference evidence="12 13" key="1">
    <citation type="submission" date="2017-09" db="EMBL/GenBank/DDBJ databases">
        <title>Genome sequencing of Besnoitia besnoiti strain Bb-Ger1.</title>
        <authorList>
            <person name="Schares G."/>
            <person name="Venepally P."/>
            <person name="Lorenzi H.A."/>
        </authorList>
    </citation>
    <scope>NUCLEOTIDE SEQUENCE [LARGE SCALE GENOMIC DNA]</scope>
    <source>
        <strain evidence="12 13">Bb-Ger1</strain>
    </source>
</reference>
<evidence type="ECO:0000256" key="7">
    <source>
        <dbReference type="ARBA" id="ARBA00023619"/>
    </source>
</evidence>
<evidence type="ECO:0000256" key="3">
    <source>
        <dbReference type="ARBA" id="ARBA00022801"/>
    </source>
</evidence>
<dbReference type="InterPro" id="IPR015500">
    <property type="entry name" value="Peptidase_S8_subtilisin-rel"/>
</dbReference>
<evidence type="ECO:0000256" key="2">
    <source>
        <dbReference type="ARBA" id="ARBA00022670"/>
    </source>
</evidence>
<dbReference type="Gene3D" id="3.40.50.200">
    <property type="entry name" value="Peptidase S8/S53 domain"/>
    <property type="match status" value="1"/>
</dbReference>
<evidence type="ECO:0000256" key="4">
    <source>
        <dbReference type="ARBA" id="ARBA00022825"/>
    </source>
</evidence>
<dbReference type="PANTHER" id="PTHR43399:SF4">
    <property type="entry name" value="CELL WALL-ASSOCIATED PROTEASE"/>
    <property type="match status" value="1"/>
</dbReference>
<dbReference type="OrthoDB" id="531541at2759"/>
<dbReference type="PROSITE" id="PS00137">
    <property type="entry name" value="SUBTILASE_HIS"/>
    <property type="match status" value="1"/>
</dbReference>
<dbReference type="InterPro" id="IPR022398">
    <property type="entry name" value="Peptidase_S8_His-AS"/>
</dbReference>
<dbReference type="STRING" id="94643.A0A2A9ML34"/>
<dbReference type="GO" id="GO:0004252">
    <property type="term" value="F:serine-type endopeptidase activity"/>
    <property type="evidence" value="ECO:0007669"/>
    <property type="project" value="UniProtKB-UniRule"/>
</dbReference>
<accession>A0A2A9ML34</accession>
<keyword evidence="2 8" id="KW-0645">Protease</keyword>
<organism evidence="12 13">
    <name type="scientific">Besnoitia besnoiti</name>
    <name type="common">Apicomplexan protozoan</name>
    <dbReference type="NCBI Taxonomy" id="94643"/>
    <lineage>
        <taxon>Eukaryota</taxon>
        <taxon>Sar</taxon>
        <taxon>Alveolata</taxon>
        <taxon>Apicomplexa</taxon>
        <taxon>Conoidasida</taxon>
        <taxon>Coccidia</taxon>
        <taxon>Eucoccidiorida</taxon>
        <taxon>Eimeriorina</taxon>
        <taxon>Sarcocystidae</taxon>
        <taxon>Besnoitia</taxon>
    </lineage>
</organism>
<dbReference type="Proteomes" id="UP000224006">
    <property type="component" value="Chromosome I"/>
</dbReference>
<gene>
    <name evidence="12" type="ORF">BESB_010210</name>
</gene>
<comment type="similarity">
    <text evidence="1 8 9">Belongs to the peptidase S8 family.</text>
</comment>
<evidence type="ECO:0000313" key="13">
    <source>
        <dbReference type="Proteomes" id="UP000224006"/>
    </source>
</evidence>
<dbReference type="GeneID" id="40306083"/>
<evidence type="ECO:0000256" key="1">
    <source>
        <dbReference type="ARBA" id="ARBA00011073"/>
    </source>
</evidence>
<evidence type="ECO:0000256" key="9">
    <source>
        <dbReference type="RuleBase" id="RU003355"/>
    </source>
</evidence>
<feature type="active site" description="Charge relay system" evidence="8">
    <location>
        <position position="303"/>
    </location>
</feature>
<dbReference type="VEuPathDB" id="ToxoDB:BESB_010210"/>
<evidence type="ECO:0000259" key="11">
    <source>
        <dbReference type="Pfam" id="PF00082"/>
    </source>
</evidence>
<keyword evidence="3 8" id="KW-0378">Hydrolase</keyword>
<dbReference type="PANTHER" id="PTHR43399">
    <property type="entry name" value="SUBTILISIN-RELATED"/>
    <property type="match status" value="1"/>
</dbReference>
<proteinExistence type="inferred from homology"/>
<dbReference type="RefSeq" id="XP_029222688.1">
    <property type="nucleotide sequence ID" value="XM_029359775.1"/>
</dbReference>
<name>A0A2A9ML34_BESBE</name>
<keyword evidence="13" id="KW-1185">Reference proteome</keyword>
<feature type="active site" description="Charge relay system" evidence="8">
    <location>
        <position position="248"/>
    </location>
</feature>
<keyword evidence="4 8" id="KW-0720">Serine protease</keyword>
<evidence type="ECO:0000256" key="10">
    <source>
        <dbReference type="SAM" id="MobiDB-lite"/>
    </source>
</evidence>
<dbReference type="GO" id="GO:0006508">
    <property type="term" value="P:proteolysis"/>
    <property type="evidence" value="ECO:0007669"/>
    <property type="project" value="UniProtKB-KW"/>
</dbReference>
<dbReference type="InterPro" id="IPR036852">
    <property type="entry name" value="Peptidase_S8/S53_dom_sf"/>
</dbReference>
<evidence type="ECO:0000256" key="6">
    <source>
        <dbReference type="ARBA" id="ARBA00023529"/>
    </source>
</evidence>
<dbReference type="AlphaFoldDB" id="A0A2A9ML34"/>
<dbReference type="EMBL" id="NWUJ01000001">
    <property type="protein sequence ID" value="PFH38679.1"/>
    <property type="molecule type" value="Genomic_DNA"/>
</dbReference>
<feature type="active site" description="Charge relay system" evidence="8">
    <location>
        <position position="463"/>
    </location>
</feature>
<dbReference type="Pfam" id="PF00082">
    <property type="entry name" value="Peptidase_S8"/>
    <property type="match status" value="1"/>
</dbReference>
<sequence>MQQLLLFLLGVSALPWLPRDGGLPVFAHGTEDGGIEPDHFRTLMVTFHEDCDPEEAKRRALQSSLQEKFSALPQAAPGLGAHTGSSESPATVSVTAAGVASYEAYTTKQFTADFSHMATSAESEEASQLPPSRCVVTDETLHRVGVDIINLTDCPSVEGGELKLAFERDPCVSSVEFDQLVHIVDGEHDPPFLGSNSGHIVQPTSEPDAPKRDRKKLAEEPYWLEIAGFDEASDLAECLRSEVVAVIDTGVAYNHPSLRRNMWKNPGEIPGNDIDDDNNGFVDDVYGFNFIDNNGDMSDDNGHGTHCAGIIAGLKNTDTGARGVCGTTSVAGLKFMGSSGSGATSDAVKAINYCIQMGIRISNNSWGGPGRTDALEKAIVKSHEAGHICVVAAGNAGQNIDRSPSYPASYSSSNIVAVAATDSSDSMASFSNTGARSVHVAAPGVAILSTYPPDSFKELSGTSMASPVVAGLAALLVSLPFEDHLQVKEAIMEGVDKIPATRGRVKSGGRINAAQSILWLANALGMQRSFLEGEAARKHLQYNSEVLADGREERSDC</sequence>
<feature type="compositionally biased region" description="Polar residues" evidence="10">
    <location>
        <begin position="194"/>
        <end position="205"/>
    </location>
</feature>
<dbReference type="PROSITE" id="PS00136">
    <property type="entry name" value="SUBTILASE_ASP"/>
    <property type="match status" value="1"/>
</dbReference>
<dbReference type="PROSITE" id="PS00138">
    <property type="entry name" value="SUBTILASE_SER"/>
    <property type="match status" value="1"/>
</dbReference>
<evidence type="ECO:0000256" key="8">
    <source>
        <dbReference type="PROSITE-ProRule" id="PRU01240"/>
    </source>
</evidence>
<protein>
    <recommendedName>
        <fullName evidence="7">subtilisin</fullName>
        <ecNumber evidence="7">3.4.21.62</ecNumber>
    </recommendedName>
</protein>
<comment type="caution">
    <text evidence="12">The sequence shown here is derived from an EMBL/GenBank/DDBJ whole genome shotgun (WGS) entry which is preliminary data.</text>
</comment>
<dbReference type="InterPro" id="IPR000209">
    <property type="entry name" value="Peptidase_S8/S53_dom"/>
</dbReference>